<dbReference type="NCBIfam" id="TIGR01488">
    <property type="entry name" value="HAD-SF-IB"/>
    <property type="match status" value="1"/>
</dbReference>
<evidence type="ECO:0000256" key="6">
    <source>
        <dbReference type="ARBA" id="ARBA00022801"/>
    </source>
</evidence>
<keyword evidence="8" id="KW-0718">Serine biosynthesis</keyword>
<dbReference type="Gene3D" id="3.40.50.1000">
    <property type="entry name" value="HAD superfamily/HAD-like"/>
    <property type="match status" value="1"/>
</dbReference>
<organism evidence="9 10">
    <name type="scientific">Ignicoccus islandicus DSM 13165</name>
    <dbReference type="NCBI Taxonomy" id="940295"/>
    <lineage>
        <taxon>Archaea</taxon>
        <taxon>Thermoproteota</taxon>
        <taxon>Thermoprotei</taxon>
        <taxon>Desulfurococcales</taxon>
        <taxon>Desulfurococcaceae</taxon>
        <taxon>Ignicoccus</taxon>
    </lineage>
</organism>
<reference evidence="9 10" key="1">
    <citation type="submission" date="2013-11" db="EMBL/GenBank/DDBJ databases">
        <title>Comparative genomics of Ignicoccus.</title>
        <authorList>
            <person name="Podar M."/>
        </authorList>
    </citation>
    <scope>NUCLEOTIDE SEQUENCE [LARGE SCALE GENOMIC DNA]</scope>
    <source>
        <strain evidence="9 10">DSM 13165</strain>
    </source>
</reference>
<evidence type="ECO:0000313" key="10">
    <source>
        <dbReference type="Proteomes" id="UP000060778"/>
    </source>
</evidence>
<evidence type="ECO:0000313" key="9">
    <source>
        <dbReference type="EMBL" id="ALU12749.1"/>
    </source>
</evidence>
<dbReference type="PANTHER" id="PTHR43344:SF2">
    <property type="entry name" value="PHOSPHOSERINE PHOSPHATASE"/>
    <property type="match status" value="1"/>
</dbReference>
<dbReference type="STRING" id="940295.EYM_07050"/>
<evidence type="ECO:0000256" key="3">
    <source>
        <dbReference type="ARBA" id="ARBA00012640"/>
    </source>
</evidence>
<dbReference type="KEGG" id="iis:EYM_07050"/>
<proteinExistence type="predicted"/>
<dbReference type="Proteomes" id="UP000060778">
    <property type="component" value="Chromosome"/>
</dbReference>
<dbReference type="GO" id="GO:0005737">
    <property type="term" value="C:cytoplasm"/>
    <property type="evidence" value="ECO:0007669"/>
    <property type="project" value="TreeGrafter"/>
</dbReference>
<evidence type="ECO:0000256" key="2">
    <source>
        <dbReference type="ARBA" id="ARBA00005135"/>
    </source>
</evidence>
<keyword evidence="10" id="KW-1185">Reference proteome</keyword>
<dbReference type="GO" id="GO:0000287">
    <property type="term" value="F:magnesium ion binding"/>
    <property type="evidence" value="ECO:0007669"/>
    <property type="project" value="TreeGrafter"/>
</dbReference>
<keyword evidence="6" id="KW-0378">Hydrolase</keyword>
<dbReference type="Gene3D" id="1.10.150.210">
    <property type="entry name" value="Phosphoserine phosphatase, domain 2"/>
    <property type="match status" value="1"/>
</dbReference>
<accession>A0A0U2MBQ4</accession>
<dbReference type="SUPFAM" id="SSF56784">
    <property type="entry name" value="HAD-like"/>
    <property type="match status" value="1"/>
</dbReference>
<protein>
    <recommendedName>
        <fullName evidence="3">phosphoserine phosphatase</fullName>
        <ecNumber evidence="3">3.1.3.3</ecNumber>
    </recommendedName>
</protein>
<evidence type="ECO:0000256" key="7">
    <source>
        <dbReference type="ARBA" id="ARBA00022842"/>
    </source>
</evidence>
<keyword evidence="5" id="KW-0479">Metal-binding</keyword>
<gene>
    <name evidence="9" type="ORF">EYM_07050</name>
</gene>
<comment type="cofactor">
    <cofactor evidence="1">
        <name>Mg(2+)</name>
        <dbReference type="ChEBI" id="CHEBI:18420"/>
    </cofactor>
</comment>
<dbReference type="InterPro" id="IPR036412">
    <property type="entry name" value="HAD-like_sf"/>
</dbReference>
<evidence type="ECO:0000256" key="4">
    <source>
        <dbReference type="ARBA" id="ARBA00022605"/>
    </source>
</evidence>
<dbReference type="AlphaFoldDB" id="A0A0U2MBQ4"/>
<name>A0A0U2MBQ4_9CREN</name>
<dbReference type="GO" id="GO:0006564">
    <property type="term" value="P:L-serine biosynthetic process"/>
    <property type="evidence" value="ECO:0007669"/>
    <property type="project" value="UniProtKB-KW"/>
</dbReference>
<dbReference type="InterPro" id="IPR050582">
    <property type="entry name" value="HAD-like_SerB"/>
</dbReference>
<keyword evidence="7" id="KW-0460">Magnesium</keyword>
<dbReference type="EMBL" id="CP006867">
    <property type="protein sequence ID" value="ALU12749.1"/>
    <property type="molecule type" value="Genomic_DNA"/>
</dbReference>
<keyword evidence="4" id="KW-0028">Amino-acid biosynthesis</keyword>
<evidence type="ECO:0000256" key="5">
    <source>
        <dbReference type="ARBA" id="ARBA00022723"/>
    </source>
</evidence>
<evidence type="ECO:0000256" key="1">
    <source>
        <dbReference type="ARBA" id="ARBA00001946"/>
    </source>
</evidence>
<dbReference type="GO" id="GO:0036424">
    <property type="term" value="F:L-phosphoserine phosphatase activity"/>
    <property type="evidence" value="ECO:0007669"/>
    <property type="project" value="TreeGrafter"/>
</dbReference>
<comment type="pathway">
    <text evidence="2">Amino-acid biosynthesis; L-serine biosynthesis; L-serine from 3-phospho-D-glycerate: step 3/3.</text>
</comment>
<dbReference type="OrthoDB" id="8588at2157"/>
<sequence length="215" mass="24319">MKMAALLDLEGTLLDYEFWEELSRRHEKGEVLRDLLERGLSGQPWFESFIERVKAIIGTPKSLIEEVSSLALSKIKPEARELVTVLKKLGFTTIVVSGGFEEFVSPISNELGVDDFVSQKFLYHEGKVVGVYTAFKDKGEVVDKIKPWFDVIISIGDGYNDAWMLRKSDLGIVIGKRKDLSREVNALHYDSLRGLVEDIKKGGLVAQKLERFIKI</sequence>
<dbReference type="Pfam" id="PF00702">
    <property type="entry name" value="Hydrolase"/>
    <property type="match status" value="1"/>
</dbReference>
<evidence type="ECO:0000256" key="8">
    <source>
        <dbReference type="ARBA" id="ARBA00023299"/>
    </source>
</evidence>
<dbReference type="InterPro" id="IPR023214">
    <property type="entry name" value="HAD_sf"/>
</dbReference>
<dbReference type="EC" id="3.1.3.3" evidence="3"/>
<dbReference type="PANTHER" id="PTHR43344">
    <property type="entry name" value="PHOSPHOSERINE PHOSPHATASE"/>
    <property type="match status" value="1"/>
</dbReference>